<dbReference type="EMBL" id="JARGYT010000087">
    <property type="protein sequence ID" value="MDZ5762678.1"/>
    <property type="molecule type" value="Genomic_DNA"/>
</dbReference>
<reference evidence="1 2" key="1">
    <citation type="submission" date="2023-02" db="EMBL/GenBank/DDBJ databases">
        <title>Host association and intracellularity evolved multiple times independently in the Rickettsiales.</title>
        <authorList>
            <person name="Castelli M."/>
            <person name="Nardi T."/>
            <person name="Gammuto L."/>
            <person name="Bellinzona G."/>
            <person name="Sabaneyeva E."/>
            <person name="Potekhin A."/>
            <person name="Serra V."/>
            <person name="Petroni G."/>
            <person name="Sassera D."/>
        </authorList>
    </citation>
    <scope>NUCLEOTIDE SEQUENCE [LARGE SCALE GENOMIC DNA]</scope>
    <source>
        <strain evidence="1 2">BOD18</strain>
    </source>
</reference>
<accession>A0ABU5L979</accession>
<comment type="caution">
    <text evidence="1">The sequence shown here is derived from an EMBL/GenBank/DDBJ whole genome shotgun (WGS) entry which is preliminary data.</text>
</comment>
<evidence type="ECO:0000313" key="2">
    <source>
        <dbReference type="Proteomes" id="UP001293791"/>
    </source>
</evidence>
<dbReference type="Proteomes" id="UP001293791">
    <property type="component" value="Unassembled WGS sequence"/>
</dbReference>
<keyword evidence="2" id="KW-1185">Reference proteome</keyword>
<protein>
    <submittedName>
        <fullName evidence="1">Uncharacterized protein</fullName>
    </submittedName>
</protein>
<name>A0ABU5L979_9RICK</name>
<gene>
    <name evidence="1" type="ORF">Cyrtocomes_01069</name>
</gene>
<sequence>MINILELGNADSLVMGTGFFQSEASGLIPSLPLTV</sequence>
<organism evidence="1 2">
    <name type="scientific">Candidatus Cyrtobacter comes</name>
    <dbReference type="NCBI Taxonomy" id="675776"/>
    <lineage>
        <taxon>Bacteria</taxon>
        <taxon>Pseudomonadati</taxon>
        <taxon>Pseudomonadota</taxon>
        <taxon>Alphaproteobacteria</taxon>
        <taxon>Rickettsiales</taxon>
        <taxon>Candidatus Midichloriaceae</taxon>
        <taxon>Candidatus Cyrtobacter</taxon>
    </lineage>
</organism>
<proteinExistence type="predicted"/>
<evidence type="ECO:0000313" key="1">
    <source>
        <dbReference type="EMBL" id="MDZ5762678.1"/>
    </source>
</evidence>